<evidence type="ECO:0000259" key="1">
    <source>
        <dbReference type="SMART" id="SM00974"/>
    </source>
</evidence>
<reference evidence="2 3" key="1">
    <citation type="submission" date="2021-03" db="EMBL/GenBank/DDBJ databases">
        <title>Succinivibrio sp. nov. isolated from feces of cow.</title>
        <authorList>
            <person name="Choi J.-Y."/>
        </authorList>
    </citation>
    <scope>NUCLEOTIDE SEQUENCE [LARGE SCALE GENOMIC DNA]</scope>
    <source>
        <strain evidence="2 3">AGMB01872</strain>
    </source>
</reference>
<dbReference type="Pfam" id="PF10544">
    <property type="entry name" value="T5orf172"/>
    <property type="match status" value="1"/>
</dbReference>
<dbReference type="SMART" id="SM00974">
    <property type="entry name" value="T5orf172"/>
    <property type="match status" value="1"/>
</dbReference>
<organism evidence="2 3">
    <name type="scientific">Succinivibrio faecicola</name>
    <dbReference type="NCBI Taxonomy" id="2820300"/>
    <lineage>
        <taxon>Bacteria</taxon>
        <taxon>Pseudomonadati</taxon>
        <taxon>Pseudomonadota</taxon>
        <taxon>Gammaproteobacteria</taxon>
        <taxon>Aeromonadales</taxon>
        <taxon>Succinivibrionaceae</taxon>
        <taxon>Succinivibrio</taxon>
    </lineage>
</organism>
<sequence>MENVGYIYILTNPSFPEYVKIGYADDVNARLAQLNRSECTPFAFRVYATYAVDNRLSDKKIHNIIDTLNPSLRSIDNWQGKERKREFYAMSPEDAYAILEAIAEIHGFSERLTKCKMDEDAQKDASEAKEIEESSRERMSNFSFFSCNIQKGESIEFIEDPTHKISVVDDKNVLYEGKEYSLSALAKKLSGKAYSIAGPRYFSYKGEPLNDIRQRLGV</sequence>
<comment type="caution">
    <text evidence="2">The sequence shown here is derived from an EMBL/GenBank/DDBJ whole genome shotgun (WGS) entry which is preliminary data.</text>
</comment>
<dbReference type="InterPro" id="IPR018306">
    <property type="entry name" value="Phage_T5_Orf172_DNA-bd"/>
</dbReference>
<dbReference type="Proteomes" id="UP000731465">
    <property type="component" value="Unassembled WGS sequence"/>
</dbReference>
<evidence type="ECO:0000313" key="3">
    <source>
        <dbReference type="Proteomes" id="UP000731465"/>
    </source>
</evidence>
<proteinExistence type="predicted"/>
<gene>
    <name evidence="2" type="ORF">J5V48_01140</name>
</gene>
<accession>A0ABS7DDW5</accession>
<name>A0ABS7DDW5_9GAMM</name>
<protein>
    <submittedName>
        <fullName evidence="2">GIY-YIG nuclease family protein</fullName>
    </submittedName>
</protein>
<keyword evidence="3" id="KW-1185">Reference proteome</keyword>
<dbReference type="RefSeq" id="WP_219936081.1">
    <property type="nucleotide sequence ID" value="NZ_JAGFNY010000001.1"/>
</dbReference>
<feature type="domain" description="Bacteriophage T5 Orf172 DNA-binding" evidence="1">
    <location>
        <begin position="13"/>
        <end position="102"/>
    </location>
</feature>
<dbReference type="EMBL" id="JAGFNY010000001">
    <property type="protein sequence ID" value="MBW7569500.1"/>
    <property type="molecule type" value="Genomic_DNA"/>
</dbReference>
<evidence type="ECO:0000313" key="2">
    <source>
        <dbReference type="EMBL" id="MBW7569500.1"/>
    </source>
</evidence>